<evidence type="ECO:0000313" key="1">
    <source>
        <dbReference type="EMBL" id="KKL14413.1"/>
    </source>
</evidence>
<dbReference type="AlphaFoldDB" id="A0A0F9DR61"/>
<dbReference type="GO" id="GO:0006508">
    <property type="term" value="P:proteolysis"/>
    <property type="evidence" value="ECO:0007669"/>
    <property type="project" value="InterPro"/>
</dbReference>
<protein>
    <recommendedName>
        <fullName evidence="2">Aminopeptidase</fullName>
    </recommendedName>
</protein>
<dbReference type="Gene3D" id="3.40.630.10">
    <property type="entry name" value="Zn peptidases"/>
    <property type="match status" value="1"/>
</dbReference>
<comment type="caution">
    <text evidence="1">The sequence shown here is derived from an EMBL/GenBank/DDBJ whole genome shotgun (WGS) entry which is preliminary data.</text>
</comment>
<dbReference type="SUPFAM" id="SSF53187">
    <property type="entry name" value="Zn-dependent exopeptidases"/>
    <property type="match status" value="1"/>
</dbReference>
<gene>
    <name evidence="1" type="ORF">LCGC14_2515910</name>
</gene>
<feature type="non-terminal residue" evidence="1">
    <location>
        <position position="1"/>
    </location>
</feature>
<dbReference type="InterPro" id="IPR001948">
    <property type="entry name" value="Peptidase_M18"/>
</dbReference>
<evidence type="ECO:0008006" key="2">
    <source>
        <dbReference type="Google" id="ProtNLM"/>
    </source>
</evidence>
<dbReference type="EMBL" id="LAZR01040468">
    <property type="protein sequence ID" value="KKL14413.1"/>
    <property type="molecule type" value="Genomic_DNA"/>
</dbReference>
<name>A0A0F9DR61_9ZZZZ</name>
<dbReference type="GO" id="GO:0004177">
    <property type="term" value="F:aminopeptidase activity"/>
    <property type="evidence" value="ECO:0007669"/>
    <property type="project" value="InterPro"/>
</dbReference>
<reference evidence="1" key="1">
    <citation type="journal article" date="2015" name="Nature">
        <title>Complex archaea that bridge the gap between prokaryotes and eukaryotes.</title>
        <authorList>
            <person name="Spang A."/>
            <person name="Saw J.H."/>
            <person name="Jorgensen S.L."/>
            <person name="Zaremba-Niedzwiedzka K."/>
            <person name="Martijn J."/>
            <person name="Lind A.E."/>
            <person name="van Eijk R."/>
            <person name="Schleper C."/>
            <person name="Guy L."/>
            <person name="Ettema T.J."/>
        </authorList>
    </citation>
    <scope>NUCLEOTIDE SEQUENCE</scope>
</reference>
<dbReference type="GO" id="GO:0008270">
    <property type="term" value="F:zinc ion binding"/>
    <property type="evidence" value="ECO:0007669"/>
    <property type="project" value="InterPro"/>
</dbReference>
<accession>A0A0F9DR61</accession>
<proteinExistence type="predicted"/>
<sequence>AKHLAFYNTSVIDCGVPVIGMHSPYELISKADLYYAYLAYKVFFEKA</sequence>
<organism evidence="1">
    <name type="scientific">marine sediment metagenome</name>
    <dbReference type="NCBI Taxonomy" id="412755"/>
    <lineage>
        <taxon>unclassified sequences</taxon>
        <taxon>metagenomes</taxon>
        <taxon>ecological metagenomes</taxon>
    </lineage>
</organism>
<dbReference type="Pfam" id="PF02127">
    <property type="entry name" value="Peptidase_M18"/>
    <property type="match status" value="1"/>
</dbReference>